<gene>
    <name evidence="2" type="ORF">DW084_04220</name>
</gene>
<evidence type="ECO:0000313" key="3">
    <source>
        <dbReference type="Proteomes" id="UP000286288"/>
    </source>
</evidence>
<evidence type="ECO:0000259" key="1">
    <source>
        <dbReference type="PROSITE" id="PS51186"/>
    </source>
</evidence>
<dbReference type="InterPro" id="IPR000182">
    <property type="entry name" value="GNAT_dom"/>
</dbReference>
<dbReference type="CDD" id="cd04301">
    <property type="entry name" value="NAT_SF"/>
    <property type="match status" value="1"/>
</dbReference>
<keyword evidence="2" id="KW-0808">Transferase</keyword>
<name>A0A1V8ZSB7_ENTCA</name>
<dbReference type="RefSeq" id="WP_081118057.1">
    <property type="nucleotide sequence ID" value="NZ_BJMG01000001.1"/>
</dbReference>
<organism evidence="2 3">
    <name type="scientific">Enterococcus casseliflavus</name>
    <name type="common">Enterococcus flavescens</name>
    <dbReference type="NCBI Taxonomy" id="37734"/>
    <lineage>
        <taxon>Bacteria</taxon>
        <taxon>Bacillati</taxon>
        <taxon>Bacillota</taxon>
        <taxon>Bacilli</taxon>
        <taxon>Lactobacillales</taxon>
        <taxon>Enterococcaceae</taxon>
        <taxon>Enterococcus</taxon>
    </lineage>
</organism>
<dbReference type="InterPro" id="IPR016181">
    <property type="entry name" value="Acyl_CoA_acyltransferase"/>
</dbReference>
<reference evidence="2 3" key="1">
    <citation type="submission" date="2018-08" db="EMBL/GenBank/DDBJ databases">
        <title>A genome reference for cultivated species of the human gut microbiota.</title>
        <authorList>
            <person name="Zou Y."/>
            <person name="Xue W."/>
            <person name="Luo G."/>
        </authorList>
    </citation>
    <scope>NUCLEOTIDE SEQUENCE [LARGE SCALE GENOMIC DNA]</scope>
    <source>
        <strain evidence="2 3">AF48-16</strain>
    </source>
</reference>
<dbReference type="PANTHER" id="PTHR43328">
    <property type="entry name" value="ACETYLTRANSFERASE-RELATED"/>
    <property type="match status" value="1"/>
</dbReference>
<protein>
    <submittedName>
        <fullName evidence="2">GNAT family N-acetyltransferase</fullName>
    </submittedName>
</protein>
<proteinExistence type="predicted"/>
<evidence type="ECO:0000313" key="2">
    <source>
        <dbReference type="EMBL" id="RHK07465.1"/>
    </source>
</evidence>
<dbReference type="PROSITE" id="PS51186">
    <property type="entry name" value="GNAT"/>
    <property type="match status" value="1"/>
</dbReference>
<dbReference type="Proteomes" id="UP000286288">
    <property type="component" value="Unassembled WGS sequence"/>
</dbReference>
<dbReference type="EMBL" id="QRMZ01000004">
    <property type="protein sequence ID" value="RHK07465.1"/>
    <property type="molecule type" value="Genomic_DNA"/>
</dbReference>
<dbReference type="Pfam" id="PF00583">
    <property type="entry name" value="Acetyltransf_1"/>
    <property type="match status" value="1"/>
</dbReference>
<comment type="caution">
    <text evidence="2">The sequence shown here is derived from an EMBL/GenBank/DDBJ whole genome shotgun (WGS) entry which is preliminary data.</text>
</comment>
<dbReference type="Gene3D" id="3.40.630.30">
    <property type="match status" value="1"/>
</dbReference>
<dbReference type="AlphaFoldDB" id="A0A1V8ZSB7"/>
<dbReference type="PANTHER" id="PTHR43328:SF1">
    <property type="entry name" value="N-ACETYLTRANSFERASE DOMAIN-CONTAINING PROTEIN"/>
    <property type="match status" value="1"/>
</dbReference>
<feature type="domain" description="N-acetyltransferase" evidence="1">
    <location>
        <begin position="2"/>
        <end position="152"/>
    </location>
</feature>
<dbReference type="SUPFAM" id="SSF55729">
    <property type="entry name" value="Acyl-CoA N-acyltransferases (Nat)"/>
    <property type="match status" value="1"/>
</dbReference>
<dbReference type="GO" id="GO:0016747">
    <property type="term" value="F:acyltransferase activity, transferring groups other than amino-acyl groups"/>
    <property type="evidence" value="ECO:0007669"/>
    <property type="project" value="InterPro"/>
</dbReference>
<accession>A0A1V8ZSB7</accession>
<sequence length="154" mass="17993">MIQLKEITKENYRACMNLKTTKEQEDFVAPNWYSMLEAIYEEPRQAFALYNGEEMVGFILFSFYEADEDYPKASWWIERFMIAEKFQNQGLGTQAFLAGLDWFKTHIQAQELRISAVDGNEIATKLYERNGFVLTGEMIENEHVLLLQLPTDQG</sequence>